<dbReference type="Pfam" id="PF01553">
    <property type="entry name" value="Acyltransferase"/>
    <property type="match status" value="1"/>
</dbReference>
<proteinExistence type="predicted"/>
<keyword evidence="4" id="KW-1133">Transmembrane helix</keyword>
<evidence type="ECO:0000256" key="2">
    <source>
        <dbReference type="ARBA" id="ARBA00022679"/>
    </source>
</evidence>
<comment type="caution">
    <text evidence="6">The sequence shown here is derived from an EMBL/GenBank/DDBJ whole genome shotgun (WGS) entry which is preliminary data.</text>
</comment>
<dbReference type="CDD" id="cd07989">
    <property type="entry name" value="LPLAT_AGPAT-like"/>
    <property type="match status" value="1"/>
</dbReference>
<dbReference type="GO" id="GO:0003841">
    <property type="term" value="F:1-acylglycerol-3-phosphate O-acyltransferase activity"/>
    <property type="evidence" value="ECO:0007669"/>
    <property type="project" value="TreeGrafter"/>
</dbReference>
<evidence type="ECO:0000256" key="3">
    <source>
        <dbReference type="ARBA" id="ARBA00023315"/>
    </source>
</evidence>
<dbReference type="InterPro" id="IPR002123">
    <property type="entry name" value="Plipid/glycerol_acylTrfase"/>
</dbReference>
<dbReference type="SMART" id="SM00563">
    <property type="entry name" value="PlsC"/>
    <property type="match status" value="1"/>
</dbReference>
<evidence type="ECO:0000256" key="1">
    <source>
        <dbReference type="ARBA" id="ARBA00005189"/>
    </source>
</evidence>
<sequence>MIFIRSLIFNVVFYIHMISWLVVCIFVLPFPKAMTRWVMVSWAHQVPYLLKWICNITIEARGLHNIPEKKLLVACNHQSFLEVILLAKYLNFPIMLFKVSLGRIPAFGWALYKLRFIPIVRGGRAKTIKFIVKESKSRILHNGQVMIFPEGTRVAPGEIPKLKQGVIAIYEALHLDCLPVAQNSGLFWARNSFMRYPGKVIIDFMPMIDKNLDRDIFTEQLHSTMMTKKVALEQESFRAINPPPVPETAKWIAAAKDQTIIIKDGQIKIDGVITKIEPVSKIN</sequence>
<evidence type="ECO:0000256" key="4">
    <source>
        <dbReference type="SAM" id="Phobius"/>
    </source>
</evidence>
<dbReference type="EMBL" id="NVUS01000007">
    <property type="protein sequence ID" value="PCJ01673.1"/>
    <property type="molecule type" value="Genomic_DNA"/>
</dbReference>
<dbReference type="GO" id="GO:0006654">
    <property type="term" value="P:phosphatidic acid biosynthetic process"/>
    <property type="evidence" value="ECO:0007669"/>
    <property type="project" value="TreeGrafter"/>
</dbReference>
<keyword evidence="4" id="KW-0472">Membrane</keyword>
<organism evidence="6">
    <name type="scientific">OCS116 cluster bacterium</name>
    <dbReference type="NCBI Taxonomy" id="2030921"/>
    <lineage>
        <taxon>Bacteria</taxon>
        <taxon>Pseudomonadati</taxon>
        <taxon>Pseudomonadota</taxon>
        <taxon>Alphaproteobacteria</taxon>
        <taxon>OCS116 cluster</taxon>
    </lineage>
</organism>
<accession>A0A2A4Z3T9</accession>
<gene>
    <name evidence="6" type="ORF">COB13_07395</name>
</gene>
<comment type="pathway">
    <text evidence="1">Lipid metabolism.</text>
</comment>
<dbReference type="SUPFAM" id="SSF69593">
    <property type="entry name" value="Glycerol-3-phosphate (1)-acyltransferase"/>
    <property type="match status" value="1"/>
</dbReference>
<feature type="transmembrane region" description="Helical" evidence="4">
    <location>
        <begin position="7"/>
        <end position="30"/>
    </location>
</feature>
<evidence type="ECO:0000313" key="6">
    <source>
        <dbReference type="EMBL" id="PCJ01673.1"/>
    </source>
</evidence>
<keyword evidence="3 6" id="KW-0012">Acyltransferase</keyword>
<name>A0A2A4Z3T9_9PROT</name>
<protein>
    <submittedName>
        <fullName evidence="6">1-acyl-sn-glycerol-3-phosphate acyltransferase</fullName>
    </submittedName>
</protein>
<feature type="domain" description="Phospholipid/glycerol acyltransferase" evidence="5">
    <location>
        <begin position="71"/>
        <end position="185"/>
    </location>
</feature>
<dbReference type="AlphaFoldDB" id="A0A2A4Z3T9"/>
<reference key="1">
    <citation type="submission" date="2017-08" db="EMBL/GenBank/DDBJ databases">
        <title>A dynamic microbial community with high functional redundancy inhabits the cold, oxic subseafloor aquifer.</title>
        <authorList>
            <person name="Tully B.J."/>
            <person name="Wheat C.G."/>
            <person name="Glazer B.T."/>
            <person name="Huber J.A."/>
        </authorList>
    </citation>
    <scope>NUCLEOTIDE SEQUENCE [LARGE SCALE GENOMIC DNA]</scope>
</reference>
<dbReference type="PANTHER" id="PTHR10434:SF40">
    <property type="entry name" value="1-ACYL-SN-GLYCEROL-3-PHOSPHATE ACYLTRANSFERASE"/>
    <property type="match status" value="1"/>
</dbReference>
<keyword evidence="4" id="KW-0812">Transmembrane</keyword>
<dbReference type="PANTHER" id="PTHR10434">
    <property type="entry name" value="1-ACYL-SN-GLYCEROL-3-PHOSPHATE ACYLTRANSFERASE"/>
    <property type="match status" value="1"/>
</dbReference>
<keyword evidence="2 6" id="KW-0808">Transferase</keyword>
<evidence type="ECO:0000259" key="5">
    <source>
        <dbReference type="SMART" id="SM00563"/>
    </source>
</evidence>
<reference evidence="6" key="2">
    <citation type="journal article" date="2018" name="ISME J.">
        <title>A dynamic microbial community with high functional redundancy inhabits the cold, oxic subseafloor aquifer.</title>
        <authorList>
            <person name="Tully B.J."/>
            <person name="Wheat C.G."/>
            <person name="Glazer B.T."/>
            <person name="Huber J.A."/>
        </authorList>
    </citation>
    <scope>NUCLEOTIDE SEQUENCE</scope>
    <source>
        <strain evidence="6">NORP83</strain>
    </source>
</reference>